<protein>
    <submittedName>
        <fullName evidence="13">CRISPR-associated helicase Cas3</fullName>
    </submittedName>
</protein>
<dbReference type="InterPro" id="IPR006483">
    <property type="entry name" value="CRISPR-assoc_Cas3_HD"/>
</dbReference>
<dbReference type="Proteomes" id="UP001600165">
    <property type="component" value="Unassembled WGS sequence"/>
</dbReference>
<sequence>MTDFAEWFHSITGNFPFPYQANLANRPTLPLFLDAPTGVGKTAAIALGWLWRRHKADTSIRRQTPRRLLYCLPMRTLVEQTYSEIANWLEKAELNEVVGLHLLMGGAVSQDWDALPDKDCILVGTQDQLLSRALNRGYSMSRYRWPIHFALLNNDCLWVMDETQLMGAGLQTTAQLQGFREKLKTYGSTQSLWMSATLDRDLLRTVDYEPDSDSILTLDKQDFASALMQRLEAKKPLQKAQTDWSGDSKPESYAKSVAEEVISAHISGKLTLVVCNRVDRAQAIYKALNKFDLPRLLIHSRFRPLDRAALNCQLKNHQGILIATQAVEAGVDIDAAVLFTELAPWSSLVQRFGRCNRRGEQNQVAQVYWIDTPDLKKKGAASPYEAEPLTAARSLLESLTDVGYQALNQLRLQNKIPKEQPEGLIPRRHDLLQLFDTSTDLAGHDIDVSSFIREIDNNDVLIAWRSWPQTETPNPPDSMTSLQQDELCRVSLYRAKDFINKLAKQTPKHFGWAWDGMQEAWVKAQSIYPGMSLLLHCEAGGYSNDIGFTGDPKDQTTDVEKDSETLANQLDADSRDPLTSTGAFITLQKHAQDVAEAVQKLCNSLSIYDFASDRPNLVSLLERTGRWHDLGKAHEAFQSMLTQHAPERKDELWAKTDRSNNRMASSRRGFRHELVSALVALQEGEDFLLAYLVACHHGKVRMTIQPRPTERPPKDVPRYALGVWEGDSVPPVDLGNGVTIAEQKLSLACMQLGESEQMQSWTAQAIALLEEFGPFKLAFLESLIRLADWQVSKRYNEEAQSGEVRNA</sequence>
<organism evidence="13 14">
    <name type="scientific">Almyronema epifaneia S1</name>
    <dbReference type="NCBI Taxonomy" id="2991925"/>
    <lineage>
        <taxon>Bacteria</taxon>
        <taxon>Bacillati</taxon>
        <taxon>Cyanobacteriota</taxon>
        <taxon>Cyanophyceae</taxon>
        <taxon>Nodosilineales</taxon>
        <taxon>Nodosilineaceae</taxon>
        <taxon>Almyronema</taxon>
        <taxon>Almyronema epifaneia</taxon>
    </lineage>
</organism>
<accession>A0ABW6IKP0</accession>
<evidence type="ECO:0000256" key="6">
    <source>
        <dbReference type="ARBA" id="ARBA00022801"/>
    </source>
</evidence>
<keyword evidence="8" id="KW-0067">ATP-binding</keyword>
<keyword evidence="7" id="KW-0347">Helicase</keyword>
<evidence type="ECO:0000256" key="5">
    <source>
        <dbReference type="ARBA" id="ARBA00022741"/>
    </source>
</evidence>
<dbReference type="InterPro" id="IPR027417">
    <property type="entry name" value="P-loop_NTPase"/>
</dbReference>
<dbReference type="Pfam" id="PF22590">
    <property type="entry name" value="Cas3-like_C_2"/>
    <property type="match status" value="1"/>
</dbReference>
<evidence type="ECO:0000256" key="8">
    <source>
        <dbReference type="ARBA" id="ARBA00022840"/>
    </source>
</evidence>
<dbReference type="RefSeq" id="WP_377968033.1">
    <property type="nucleotide sequence ID" value="NZ_JBHZOL010000109.1"/>
</dbReference>
<comment type="similarity">
    <text evidence="2">In the central section; belongs to the CRISPR-associated helicase Cas3 family.</text>
</comment>
<dbReference type="PROSITE" id="PS51192">
    <property type="entry name" value="HELICASE_ATP_BIND_1"/>
    <property type="match status" value="1"/>
</dbReference>
<dbReference type="InterPro" id="IPR011545">
    <property type="entry name" value="DEAD/DEAH_box_helicase_dom"/>
</dbReference>
<evidence type="ECO:0000313" key="13">
    <source>
        <dbReference type="EMBL" id="MFE4108402.1"/>
    </source>
</evidence>
<dbReference type="EMBL" id="JBHZOL010000109">
    <property type="protein sequence ID" value="MFE4108402.1"/>
    <property type="molecule type" value="Genomic_DNA"/>
</dbReference>
<feature type="domain" description="HD Cas3-type" evidence="12">
    <location>
        <begin position="580"/>
        <end position="790"/>
    </location>
</feature>
<evidence type="ECO:0000256" key="10">
    <source>
        <dbReference type="ARBA" id="ARBA00038437"/>
    </source>
</evidence>
<evidence type="ECO:0000313" key="14">
    <source>
        <dbReference type="Proteomes" id="UP001600165"/>
    </source>
</evidence>
<evidence type="ECO:0000256" key="7">
    <source>
        <dbReference type="ARBA" id="ARBA00022806"/>
    </source>
</evidence>
<gene>
    <name evidence="13" type="primary">cas3</name>
    <name evidence="13" type="ORF">ACFVKH_19145</name>
</gene>
<keyword evidence="4" id="KW-0479">Metal-binding</keyword>
<dbReference type="NCBIfam" id="TIGR01587">
    <property type="entry name" value="cas3_core"/>
    <property type="match status" value="1"/>
</dbReference>
<evidence type="ECO:0000256" key="2">
    <source>
        <dbReference type="ARBA" id="ARBA00009046"/>
    </source>
</evidence>
<dbReference type="SUPFAM" id="SSF52540">
    <property type="entry name" value="P-loop containing nucleoside triphosphate hydrolases"/>
    <property type="match status" value="1"/>
</dbReference>
<dbReference type="InterPro" id="IPR050079">
    <property type="entry name" value="DEAD_box_RNA_helicase"/>
</dbReference>
<dbReference type="Pfam" id="PF18019">
    <property type="entry name" value="Cas3_HD"/>
    <property type="match status" value="1"/>
</dbReference>
<dbReference type="PANTHER" id="PTHR47959">
    <property type="entry name" value="ATP-DEPENDENT RNA HELICASE RHLE-RELATED"/>
    <property type="match status" value="1"/>
</dbReference>
<evidence type="ECO:0000256" key="9">
    <source>
        <dbReference type="ARBA" id="ARBA00023118"/>
    </source>
</evidence>
<evidence type="ECO:0000259" key="11">
    <source>
        <dbReference type="PROSITE" id="PS51192"/>
    </source>
</evidence>
<dbReference type="PANTHER" id="PTHR47959:SF16">
    <property type="entry name" value="CRISPR-ASSOCIATED NUCLEASE_HELICASE CAS3-RELATED"/>
    <property type="match status" value="1"/>
</dbReference>
<dbReference type="PROSITE" id="PS51643">
    <property type="entry name" value="HD_CAS3"/>
    <property type="match status" value="1"/>
</dbReference>
<dbReference type="InterPro" id="IPR006474">
    <property type="entry name" value="Helicase_Cas3_CRISPR-ass_core"/>
</dbReference>
<evidence type="ECO:0000256" key="1">
    <source>
        <dbReference type="ARBA" id="ARBA00006847"/>
    </source>
</evidence>
<keyword evidence="9" id="KW-0051">Antiviral defense</keyword>
<feature type="domain" description="Helicase ATP-binding" evidence="11">
    <location>
        <begin position="22"/>
        <end position="216"/>
    </location>
</feature>
<comment type="caution">
    <text evidence="13">The sequence shown here is derived from an EMBL/GenBank/DDBJ whole genome shotgun (WGS) entry which is preliminary data.</text>
</comment>
<keyword evidence="5" id="KW-0547">Nucleotide-binding</keyword>
<evidence type="ECO:0000256" key="3">
    <source>
        <dbReference type="ARBA" id="ARBA00022722"/>
    </source>
</evidence>
<evidence type="ECO:0000259" key="12">
    <source>
        <dbReference type="PROSITE" id="PS51643"/>
    </source>
</evidence>
<comment type="similarity">
    <text evidence="10">Belongs to the DEAD box helicase family.</text>
</comment>
<name>A0ABW6IKP0_9CYAN</name>
<reference evidence="13 14" key="1">
    <citation type="submission" date="2024-10" db="EMBL/GenBank/DDBJ databases">
        <authorList>
            <person name="Ratan Roy A."/>
            <person name="Morales Sandoval P.H."/>
            <person name="De Los Santos Villalobos S."/>
            <person name="Chakraborty S."/>
            <person name="Mukherjee J."/>
        </authorList>
    </citation>
    <scope>NUCLEOTIDE SEQUENCE [LARGE SCALE GENOMIC DNA]</scope>
    <source>
        <strain evidence="13 14">S1</strain>
    </source>
</reference>
<dbReference type="SMART" id="SM00487">
    <property type="entry name" value="DEXDc"/>
    <property type="match status" value="1"/>
</dbReference>
<keyword evidence="6" id="KW-0378">Hydrolase</keyword>
<dbReference type="InterPro" id="IPR054712">
    <property type="entry name" value="Cas3-like_dom"/>
</dbReference>
<dbReference type="InterPro" id="IPR001650">
    <property type="entry name" value="Helicase_C-like"/>
</dbReference>
<keyword evidence="3" id="KW-0540">Nuclease</keyword>
<proteinExistence type="inferred from homology"/>
<dbReference type="InterPro" id="IPR038257">
    <property type="entry name" value="CRISPR-assoc_Cas3_HD_sf"/>
</dbReference>
<dbReference type="Pfam" id="PF00270">
    <property type="entry name" value="DEAD"/>
    <property type="match status" value="1"/>
</dbReference>
<dbReference type="InterPro" id="IPR014001">
    <property type="entry name" value="Helicase_ATP-bd"/>
</dbReference>
<comment type="similarity">
    <text evidence="1">In the N-terminal section; belongs to the CRISPR-associated nuclease Cas3-HD family.</text>
</comment>
<dbReference type="NCBIfam" id="TIGR01596">
    <property type="entry name" value="cas3_HD"/>
    <property type="match status" value="1"/>
</dbReference>
<dbReference type="SMART" id="SM00490">
    <property type="entry name" value="HELICc"/>
    <property type="match status" value="1"/>
</dbReference>
<dbReference type="Gene3D" id="1.10.3210.30">
    <property type="match status" value="1"/>
</dbReference>
<keyword evidence="14" id="KW-1185">Reference proteome</keyword>
<dbReference type="Gene3D" id="3.40.50.300">
    <property type="entry name" value="P-loop containing nucleotide triphosphate hydrolases"/>
    <property type="match status" value="2"/>
</dbReference>
<evidence type="ECO:0000256" key="4">
    <source>
        <dbReference type="ARBA" id="ARBA00022723"/>
    </source>
</evidence>